<feature type="domain" description="Small ribosomal subunit protein mS35 mitochondrial conserved" evidence="1">
    <location>
        <begin position="183"/>
        <end position="275"/>
    </location>
</feature>
<dbReference type="GO" id="GO:0005763">
    <property type="term" value="C:mitochondrial small ribosomal subunit"/>
    <property type="evidence" value="ECO:0007669"/>
    <property type="project" value="TreeGrafter"/>
</dbReference>
<name>A0A9P1IWN7_9PELO</name>
<dbReference type="EMBL" id="CANHGI010000005">
    <property type="protein sequence ID" value="CAI5452404.1"/>
    <property type="molecule type" value="Genomic_DNA"/>
</dbReference>
<dbReference type="PANTHER" id="PTHR13490:SF0">
    <property type="entry name" value="SMALL RIBOSOMAL SUBUNIT PROTEIN MS35"/>
    <property type="match status" value="1"/>
</dbReference>
<dbReference type="Proteomes" id="UP001152747">
    <property type="component" value="Unassembled WGS sequence"/>
</dbReference>
<dbReference type="OrthoDB" id="283424at2759"/>
<keyword evidence="3" id="KW-1185">Reference proteome</keyword>
<gene>
    <name evidence="2" type="ORF">CAMP_LOCUS15041</name>
</gene>
<evidence type="ECO:0000259" key="1">
    <source>
        <dbReference type="Pfam" id="PF10213"/>
    </source>
</evidence>
<proteinExistence type="predicted"/>
<dbReference type="PANTHER" id="PTHR13490">
    <property type="entry name" value="MITOCHONDRIAL 28S RIBOSOMAL PROTEIN S28"/>
    <property type="match status" value="1"/>
</dbReference>
<dbReference type="GO" id="GO:0032543">
    <property type="term" value="P:mitochondrial translation"/>
    <property type="evidence" value="ECO:0007669"/>
    <property type="project" value="InterPro"/>
</dbReference>
<dbReference type="Pfam" id="PF10213">
    <property type="entry name" value="MRP-S28"/>
    <property type="match status" value="1"/>
</dbReference>
<reference evidence="2" key="1">
    <citation type="submission" date="2022-11" db="EMBL/GenBank/DDBJ databases">
        <authorList>
            <person name="Kikuchi T."/>
        </authorList>
    </citation>
    <scope>NUCLEOTIDE SEQUENCE</scope>
    <source>
        <strain evidence="2">PS1010</strain>
    </source>
</reference>
<dbReference type="GO" id="GO:0003735">
    <property type="term" value="F:structural constituent of ribosome"/>
    <property type="evidence" value="ECO:0007669"/>
    <property type="project" value="InterPro"/>
</dbReference>
<protein>
    <recommendedName>
        <fullName evidence="1">Small ribosomal subunit protein mS35 mitochondrial conserved domain-containing protein</fullName>
    </recommendedName>
</protein>
<organism evidence="2 3">
    <name type="scientific">Caenorhabditis angaria</name>
    <dbReference type="NCBI Taxonomy" id="860376"/>
    <lineage>
        <taxon>Eukaryota</taxon>
        <taxon>Metazoa</taxon>
        <taxon>Ecdysozoa</taxon>
        <taxon>Nematoda</taxon>
        <taxon>Chromadorea</taxon>
        <taxon>Rhabditida</taxon>
        <taxon>Rhabditina</taxon>
        <taxon>Rhabditomorpha</taxon>
        <taxon>Rhabditoidea</taxon>
        <taxon>Rhabditidae</taxon>
        <taxon>Peloderinae</taxon>
        <taxon>Caenorhabditis</taxon>
    </lineage>
</organism>
<sequence>MHRISSISLRQKSTLADKLRAAVTGSDKSKQAVLGSLTVKDDGGEDFRELYTMPKRKLRGQLQLEQATGRAEVKQRSRMDINDRLAVRQPRSEEMNPDQEWSNVWPAARSFASSVVPLPVRMGTRPNVDKRAPFKKEGNLELVKIPNFLHLTPAAIEKHCNAIKKFCTPFPPELLADSSLQQSELPITVQYNTYIHQGTNIRDIRSRVITMTIDVNSLKLSESSYNKLVRLAKDRYDEKSGLLTIITDRCHTRKQNLEYAYYLLTVLFHESNKLESWENLEERADNLKVNFETSQVRQKLVDLIETSPNSQITQEKIDEFGKMWKTYRNSEETVESTREYSRQIKSLLGIRA</sequence>
<accession>A0A9P1IWN7</accession>
<dbReference type="AlphaFoldDB" id="A0A9P1IWN7"/>
<comment type="caution">
    <text evidence="2">The sequence shown here is derived from an EMBL/GenBank/DDBJ whole genome shotgun (WGS) entry which is preliminary data.</text>
</comment>
<evidence type="ECO:0000313" key="3">
    <source>
        <dbReference type="Proteomes" id="UP001152747"/>
    </source>
</evidence>
<dbReference type="InterPro" id="IPR039848">
    <property type="entry name" value="Ribosomal_mS35_mt"/>
</dbReference>
<evidence type="ECO:0000313" key="2">
    <source>
        <dbReference type="EMBL" id="CAI5452404.1"/>
    </source>
</evidence>
<dbReference type="InterPro" id="IPR019349">
    <property type="entry name" value="Ribosomal_mS35_mit"/>
</dbReference>